<dbReference type="EMBL" id="CM001436">
    <property type="protein sequence ID" value="EHQ36409.1"/>
    <property type="molecule type" value="Genomic_DNA"/>
</dbReference>
<evidence type="ECO:0000256" key="4">
    <source>
        <dbReference type="ARBA" id="ARBA00022801"/>
    </source>
</evidence>
<dbReference type="OrthoDB" id="7619at2157"/>
<reference evidence="7 8" key="1">
    <citation type="submission" date="2011-10" db="EMBL/GenBank/DDBJ databases">
        <title>The Improved High-Quality Draft genome of Methanoplanus limicola DSM 2279.</title>
        <authorList>
            <consortium name="US DOE Joint Genome Institute (JGI-PGF)"/>
            <person name="Lucas S."/>
            <person name="Copeland A."/>
            <person name="Lapidus A."/>
            <person name="Glavina del Rio T."/>
            <person name="Dalin E."/>
            <person name="Tice H."/>
            <person name="Bruce D."/>
            <person name="Goodwin L."/>
            <person name="Pitluck S."/>
            <person name="Peters L."/>
            <person name="Mikhailova N."/>
            <person name="Lu M."/>
            <person name="Kyrpides N."/>
            <person name="Mavromatis K."/>
            <person name="Ivanova N."/>
            <person name="Markowitz V."/>
            <person name="Cheng J.-F."/>
            <person name="Hugenholtz P."/>
            <person name="Woyke T."/>
            <person name="Wu D."/>
            <person name="Wirth R."/>
            <person name="Brambilla E.-M."/>
            <person name="Klenk H.-P."/>
            <person name="Eisen J.A."/>
        </authorList>
    </citation>
    <scope>NUCLEOTIDE SEQUENCE [LARGE SCALE GENOMIC DNA]</scope>
    <source>
        <strain evidence="7 8">DSM 2279</strain>
    </source>
</reference>
<dbReference type="InterPro" id="IPR038570">
    <property type="entry name" value="HicA_sf"/>
</dbReference>
<dbReference type="GO" id="GO:0004519">
    <property type="term" value="F:endonuclease activity"/>
    <property type="evidence" value="ECO:0007669"/>
    <property type="project" value="UniProtKB-KW"/>
</dbReference>
<keyword evidence="2" id="KW-0540">Nuclease</keyword>
<keyword evidence="3" id="KW-0255">Endonuclease</keyword>
<keyword evidence="6" id="KW-0346">Stress response</keyword>
<dbReference type="Pfam" id="PF07927">
    <property type="entry name" value="HicA_toxin"/>
    <property type="match status" value="1"/>
</dbReference>
<dbReference type="HOGENOM" id="CLU_164851_6_2_2"/>
<evidence type="ECO:0000313" key="8">
    <source>
        <dbReference type="Proteomes" id="UP000005741"/>
    </source>
</evidence>
<evidence type="ECO:0000256" key="2">
    <source>
        <dbReference type="ARBA" id="ARBA00022722"/>
    </source>
</evidence>
<name>H1Z264_9EURY</name>
<accession>H1Z264</accession>
<keyword evidence="5" id="KW-0694">RNA-binding</keyword>
<keyword evidence="4" id="KW-0378">Hydrolase</keyword>
<dbReference type="InterPro" id="IPR012933">
    <property type="entry name" value="HicA_mRNA_interferase"/>
</dbReference>
<evidence type="ECO:0000313" key="7">
    <source>
        <dbReference type="EMBL" id="EHQ36409.1"/>
    </source>
</evidence>
<organism evidence="7 8">
    <name type="scientific">Methanoplanus limicola DSM 2279</name>
    <dbReference type="NCBI Taxonomy" id="937775"/>
    <lineage>
        <taxon>Archaea</taxon>
        <taxon>Methanobacteriati</taxon>
        <taxon>Methanobacteriota</taxon>
        <taxon>Stenosarchaea group</taxon>
        <taxon>Methanomicrobia</taxon>
        <taxon>Methanomicrobiales</taxon>
        <taxon>Methanomicrobiaceae</taxon>
        <taxon>Methanoplanus</taxon>
    </lineage>
</organism>
<dbReference type="GO" id="GO:0003729">
    <property type="term" value="F:mRNA binding"/>
    <property type="evidence" value="ECO:0007669"/>
    <property type="project" value="InterPro"/>
</dbReference>
<evidence type="ECO:0000256" key="1">
    <source>
        <dbReference type="ARBA" id="ARBA00022649"/>
    </source>
</evidence>
<dbReference type="InParanoid" id="H1Z264"/>
<dbReference type="STRING" id="937775.Metlim_2355"/>
<keyword evidence="1" id="KW-1277">Toxin-antitoxin system</keyword>
<gene>
    <name evidence="7" type="ORF">Metlim_2355</name>
</gene>
<sequence>MPKFPVVSGSQLIKLLNSLGYTIVRQRGSHVRLMTNTVNGEYHITVPLHDEIARGTLNDIITKVSERNSLS</sequence>
<dbReference type="AlphaFoldDB" id="H1Z264"/>
<evidence type="ECO:0000256" key="6">
    <source>
        <dbReference type="ARBA" id="ARBA00023016"/>
    </source>
</evidence>
<dbReference type="SUPFAM" id="SSF54786">
    <property type="entry name" value="YcfA/nrd intein domain"/>
    <property type="match status" value="1"/>
</dbReference>
<dbReference type="Gene3D" id="3.30.920.30">
    <property type="entry name" value="Hypothetical protein"/>
    <property type="match status" value="1"/>
</dbReference>
<evidence type="ECO:0000256" key="5">
    <source>
        <dbReference type="ARBA" id="ARBA00022884"/>
    </source>
</evidence>
<proteinExistence type="predicted"/>
<dbReference type="Proteomes" id="UP000005741">
    <property type="component" value="Chromosome"/>
</dbReference>
<evidence type="ECO:0000256" key="3">
    <source>
        <dbReference type="ARBA" id="ARBA00022759"/>
    </source>
</evidence>
<dbReference type="RefSeq" id="WP_004078665.1">
    <property type="nucleotide sequence ID" value="NZ_CM001436.1"/>
</dbReference>
<keyword evidence="8" id="KW-1185">Reference proteome</keyword>
<protein>
    <submittedName>
        <fullName evidence="7">YcfA family protein</fullName>
    </submittedName>
</protein>
<dbReference type="GO" id="GO:0016787">
    <property type="term" value="F:hydrolase activity"/>
    <property type="evidence" value="ECO:0007669"/>
    <property type="project" value="UniProtKB-KW"/>
</dbReference>